<name>A0A923LEQ4_9FIRM</name>
<keyword evidence="4 10" id="KW-0597">Phosphoprotein</keyword>
<dbReference type="Pfam" id="PF17853">
    <property type="entry name" value="GGDEF_2"/>
    <property type="match status" value="1"/>
</dbReference>
<evidence type="ECO:0000256" key="10">
    <source>
        <dbReference type="PROSITE-ProRule" id="PRU00169"/>
    </source>
</evidence>
<keyword evidence="6" id="KW-0805">Transcription regulation</keyword>
<dbReference type="PANTHER" id="PTHR42713:SF3">
    <property type="entry name" value="TRANSCRIPTIONAL REGULATORY PROTEIN HPTR"/>
    <property type="match status" value="1"/>
</dbReference>
<dbReference type="Pfam" id="PF12833">
    <property type="entry name" value="HTH_18"/>
    <property type="match status" value="1"/>
</dbReference>
<evidence type="ECO:0000256" key="9">
    <source>
        <dbReference type="ARBA" id="ARBA00024867"/>
    </source>
</evidence>
<dbReference type="InterPro" id="IPR011006">
    <property type="entry name" value="CheY-like_superfamily"/>
</dbReference>
<feature type="domain" description="Response regulatory" evidence="12">
    <location>
        <begin position="3"/>
        <end position="120"/>
    </location>
</feature>
<dbReference type="Gene3D" id="1.10.10.60">
    <property type="entry name" value="Homeodomain-like"/>
    <property type="match status" value="2"/>
</dbReference>
<dbReference type="InterPro" id="IPR009057">
    <property type="entry name" value="Homeodomain-like_sf"/>
</dbReference>
<feature type="domain" description="HTH araC/xylS-type" evidence="11">
    <location>
        <begin position="434"/>
        <end position="533"/>
    </location>
</feature>
<dbReference type="Pfam" id="PF00072">
    <property type="entry name" value="Response_reg"/>
    <property type="match status" value="1"/>
</dbReference>
<evidence type="ECO:0000256" key="1">
    <source>
        <dbReference type="ARBA" id="ARBA00004496"/>
    </source>
</evidence>
<dbReference type="EMBL" id="JACOOR010000008">
    <property type="protein sequence ID" value="MBC5660707.1"/>
    <property type="molecule type" value="Genomic_DNA"/>
</dbReference>
<evidence type="ECO:0000313" key="13">
    <source>
        <dbReference type="EMBL" id="MBC5660707.1"/>
    </source>
</evidence>
<evidence type="ECO:0000256" key="5">
    <source>
        <dbReference type="ARBA" id="ARBA00023012"/>
    </source>
</evidence>
<evidence type="ECO:0000256" key="7">
    <source>
        <dbReference type="ARBA" id="ARBA00023125"/>
    </source>
</evidence>
<dbReference type="PROSITE" id="PS01124">
    <property type="entry name" value="HTH_ARAC_FAMILY_2"/>
    <property type="match status" value="1"/>
</dbReference>
<proteinExistence type="predicted"/>
<keyword evidence="3" id="KW-0963">Cytoplasm</keyword>
<dbReference type="SMART" id="SM00448">
    <property type="entry name" value="REC"/>
    <property type="match status" value="1"/>
</dbReference>
<keyword evidence="14" id="KW-1185">Reference proteome</keyword>
<dbReference type="SMART" id="SM00342">
    <property type="entry name" value="HTH_ARAC"/>
    <property type="match status" value="1"/>
</dbReference>
<evidence type="ECO:0000256" key="4">
    <source>
        <dbReference type="ARBA" id="ARBA00022553"/>
    </source>
</evidence>
<comment type="caution">
    <text evidence="13">The sequence shown here is derived from an EMBL/GenBank/DDBJ whole genome shotgun (WGS) entry which is preliminary data.</text>
</comment>
<dbReference type="RefSeq" id="WP_186872542.1">
    <property type="nucleotide sequence ID" value="NZ_JACOOR010000008.1"/>
</dbReference>
<dbReference type="CDD" id="cd17536">
    <property type="entry name" value="REC_YesN-like"/>
    <property type="match status" value="1"/>
</dbReference>
<dbReference type="Gene3D" id="3.40.50.2300">
    <property type="match status" value="1"/>
</dbReference>
<evidence type="ECO:0000259" key="11">
    <source>
        <dbReference type="PROSITE" id="PS01124"/>
    </source>
</evidence>
<sequence>MYKVLLVDDEALIREAISENIRWEDMGFQLMASCENGREAMDVIRQNMPDLVLTDICMPYVDGIELARYVYENCPDTRTIIISGYDEFEYAKQAVRYQVMEYILKPITPAELTEILVRARERLDEIHAKKQTLRKLKGAYQVNRPLLRGRFLNSLLRGDENPESLQEKMEELEISLPGTVFNTAVLEGDDLTPFLQQYTGVREELARFSIYNITQELIEQKQQGVVFQNMGGQTVIIFYGETREELEERENRALAEVRETVKELLHIETSVGLGTETTDLNKLYHSCEKAKAALELKWLLGGSQVIRPGMLDARRSTSVDVAHWADRVLFCVKGGDEGEIDKTVRAFAQELREMRINRNRAIIYMQNLLLTVVNTADLTEEQETEILKDERKLMNRLYTYERLRDMSTDIIAICCSIARLLNEQKDSYGKKQAMKALEYIDQNYMNSDVNLNSVCSHLAMSTSYFSTMFKTHTGETFIEALTRKRMEKARYLLEHTSKRAYEVAEEVGFADPHYFSVSFKKATGQTPTEYAKEKRRK</sequence>
<gene>
    <name evidence="13" type="ORF">H8S44_13150</name>
</gene>
<dbReference type="Proteomes" id="UP000649345">
    <property type="component" value="Unassembled WGS sequence"/>
</dbReference>
<evidence type="ECO:0000256" key="3">
    <source>
        <dbReference type="ARBA" id="ARBA00022490"/>
    </source>
</evidence>
<dbReference type="SUPFAM" id="SSF46689">
    <property type="entry name" value="Homeodomain-like"/>
    <property type="match status" value="1"/>
</dbReference>
<comment type="function">
    <text evidence="9">May play the central regulatory role in sporulation. It may be an element of the effector pathway responsible for the activation of sporulation genes in response to nutritional stress. Spo0A may act in concert with spo0H (a sigma factor) to control the expression of some genes that are critical to the sporulation process.</text>
</comment>
<keyword evidence="7" id="KW-0238">DNA-binding</keyword>
<comment type="subcellular location">
    <subcellularLocation>
        <location evidence="1">Cytoplasm</location>
    </subcellularLocation>
</comment>
<keyword evidence="5" id="KW-0902">Two-component regulatory system</keyword>
<protein>
    <recommendedName>
        <fullName evidence="2">Stage 0 sporulation protein A homolog</fullName>
    </recommendedName>
</protein>
<evidence type="ECO:0000256" key="8">
    <source>
        <dbReference type="ARBA" id="ARBA00023163"/>
    </source>
</evidence>
<evidence type="ECO:0000256" key="2">
    <source>
        <dbReference type="ARBA" id="ARBA00018672"/>
    </source>
</evidence>
<dbReference type="PANTHER" id="PTHR42713">
    <property type="entry name" value="HISTIDINE KINASE-RELATED"/>
    <property type="match status" value="1"/>
</dbReference>
<dbReference type="AlphaFoldDB" id="A0A923LEQ4"/>
<accession>A0A923LEQ4</accession>
<dbReference type="InterPro" id="IPR051552">
    <property type="entry name" value="HptR"/>
</dbReference>
<evidence type="ECO:0000259" key="12">
    <source>
        <dbReference type="PROSITE" id="PS50110"/>
    </source>
</evidence>
<keyword evidence="8" id="KW-0804">Transcription</keyword>
<evidence type="ECO:0000256" key="6">
    <source>
        <dbReference type="ARBA" id="ARBA00023015"/>
    </source>
</evidence>
<evidence type="ECO:0000313" key="14">
    <source>
        <dbReference type="Proteomes" id="UP000649345"/>
    </source>
</evidence>
<dbReference type="SUPFAM" id="SSF52172">
    <property type="entry name" value="CheY-like"/>
    <property type="match status" value="1"/>
</dbReference>
<dbReference type="GO" id="GO:0005737">
    <property type="term" value="C:cytoplasm"/>
    <property type="evidence" value="ECO:0007669"/>
    <property type="project" value="UniProtKB-SubCell"/>
</dbReference>
<dbReference type="InterPro" id="IPR041522">
    <property type="entry name" value="CdaR_GGDEF"/>
</dbReference>
<dbReference type="InterPro" id="IPR001789">
    <property type="entry name" value="Sig_transdc_resp-reg_receiver"/>
</dbReference>
<dbReference type="PROSITE" id="PS50110">
    <property type="entry name" value="RESPONSE_REGULATORY"/>
    <property type="match status" value="1"/>
</dbReference>
<dbReference type="GO" id="GO:0003700">
    <property type="term" value="F:DNA-binding transcription factor activity"/>
    <property type="evidence" value="ECO:0007669"/>
    <property type="project" value="InterPro"/>
</dbReference>
<dbReference type="InterPro" id="IPR018060">
    <property type="entry name" value="HTH_AraC"/>
</dbReference>
<dbReference type="GO" id="GO:0000160">
    <property type="term" value="P:phosphorelay signal transduction system"/>
    <property type="evidence" value="ECO:0007669"/>
    <property type="project" value="UniProtKB-KW"/>
</dbReference>
<reference evidence="13" key="1">
    <citation type="submission" date="2020-08" db="EMBL/GenBank/DDBJ databases">
        <title>Genome public.</title>
        <authorList>
            <person name="Liu C."/>
            <person name="Sun Q."/>
        </authorList>
    </citation>
    <scope>NUCLEOTIDE SEQUENCE</scope>
    <source>
        <strain evidence="13">NSJ-68</strain>
    </source>
</reference>
<organism evidence="13 14">
    <name type="scientific">Anaerosacchariphilus hominis</name>
    <dbReference type="NCBI Taxonomy" id="2763017"/>
    <lineage>
        <taxon>Bacteria</taxon>
        <taxon>Bacillati</taxon>
        <taxon>Bacillota</taxon>
        <taxon>Clostridia</taxon>
        <taxon>Lachnospirales</taxon>
        <taxon>Lachnospiraceae</taxon>
        <taxon>Anaerosacchariphilus</taxon>
    </lineage>
</organism>
<feature type="modified residue" description="4-aspartylphosphate" evidence="10">
    <location>
        <position position="55"/>
    </location>
</feature>
<dbReference type="GO" id="GO:0043565">
    <property type="term" value="F:sequence-specific DNA binding"/>
    <property type="evidence" value="ECO:0007669"/>
    <property type="project" value="InterPro"/>
</dbReference>